<dbReference type="PANTHER" id="PTHR10060">
    <property type="entry name" value="TATD FAMILY DEOXYRIBONUCLEASE"/>
    <property type="match status" value="1"/>
</dbReference>
<keyword evidence="1" id="KW-0963">Cytoplasm</keyword>
<keyword evidence="6" id="KW-0460">Magnesium</keyword>
<dbReference type="InterPro" id="IPR050891">
    <property type="entry name" value="TatD-type_Hydrolase"/>
</dbReference>
<evidence type="ECO:0000256" key="7">
    <source>
        <dbReference type="PIRSR" id="PIRSR005902-1"/>
    </source>
</evidence>
<dbReference type="FunFam" id="3.20.20.140:FF:000018">
    <property type="entry name" value="3'-5' ssDNA/RNA exonuclease TatD"/>
    <property type="match status" value="1"/>
</dbReference>
<evidence type="ECO:0000313" key="9">
    <source>
        <dbReference type="Proteomes" id="UP000023435"/>
    </source>
</evidence>
<evidence type="ECO:0000256" key="1">
    <source>
        <dbReference type="ARBA" id="ARBA00022490"/>
    </source>
</evidence>
<feature type="binding site" evidence="7">
    <location>
        <position position="208"/>
    </location>
    <ligand>
        <name>a divalent metal cation</name>
        <dbReference type="ChEBI" id="CHEBI:60240"/>
        <label>2</label>
    </ligand>
</feature>
<dbReference type="SUPFAM" id="SSF51556">
    <property type="entry name" value="Metallo-dependent hydrolases"/>
    <property type="match status" value="1"/>
</dbReference>
<feature type="binding site" evidence="7">
    <location>
        <position position="147"/>
    </location>
    <ligand>
        <name>a divalent metal cation</name>
        <dbReference type="ChEBI" id="CHEBI:60240"/>
        <label>1</label>
    </ligand>
</feature>
<keyword evidence="2" id="KW-0540">Nuclease</keyword>
<feature type="binding site" evidence="7">
    <location>
        <position position="183"/>
    </location>
    <ligand>
        <name>a divalent metal cation</name>
        <dbReference type="ChEBI" id="CHEBI:60240"/>
        <label>2</label>
    </ligand>
</feature>
<dbReference type="Proteomes" id="UP000023435">
    <property type="component" value="Unassembled WGS sequence"/>
</dbReference>
<dbReference type="AlphaFoldDB" id="A0A108UAD0"/>
<accession>A0A108UAD0</accession>
<dbReference type="PIRSF" id="PIRSF005902">
    <property type="entry name" value="DNase_TatD"/>
    <property type="match status" value="1"/>
</dbReference>
<evidence type="ECO:0000256" key="6">
    <source>
        <dbReference type="ARBA" id="ARBA00022842"/>
    </source>
</evidence>
<dbReference type="EMBL" id="JAJA02000001">
    <property type="protein sequence ID" value="KWS05470.1"/>
    <property type="molecule type" value="Genomic_DNA"/>
</dbReference>
<evidence type="ECO:0000256" key="3">
    <source>
        <dbReference type="ARBA" id="ARBA00022723"/>
    </source>
</evidence>
<keyword evidence="4" id="KW-0378">Hydrolase</keyword>
<comment type="caution">
    <text evidence="8">The sequence shown here is derived from an EMBL/GenBank/DDBJ whole genome shotgun (WGS) entry which is preliminary data.</text>
</comment>
<dbReference type="PANTHER" id="PTHR10060:SF15">
    <property type="entry name" value="DEOXYRIBONUCLEASE TATDN1"/>
    <property type="match status" value="1"/>
</dbReference>
<dbReference type="Gene3D" id="3.20.20.140">
    <property type="entry name" value="Metal-dependent hydrolases"/>
    <property type="match status" value="1"/>
</dbReference>
<gene>
    <name evidence="8" type="ORF">AZ78_3022</name>
</gene>
<feature type="binding site" evidence="7">
    <location>
        <position position="259"/>
    </location>
    <ligand>
        <name>a divalent metal cation</name>
        <dbReference type="ChEBI" id="CHEBI:60240"/>
        <label>1</label>
    </ligand>
</feature>
<dbReference type="Pfam" id="PF01026">
    <property type="entry name" value="TatD_DNase"/>
    <property type="match status" value="1"/>
</dbReference>
<organism evidence="8 9">
    <name type="scientific">Lysobacter capsici AZ78</name>
    <dbReference type="NCBI Taxonomy" id="1444315"/>
    <lineage>
        <taxon>Bacteria</taxon>
        <taxon>Pseudomonadati</taxon>
        <taxon>Pseudomonadota</taxon>
        <taxon>Gammaproteobacteria</taxon>
        <taxon>Lysobacterales</taxon>
        <taxon>Lysobacteraceae</taxon>
        <taxon>Lysobacter</taxon>
    </lineage>
</organism>
<keyword evidence="5" id="KW-0269">Exonuclease</keyword>
<evidence type="ECO:0000256" key="2">
    <source>
        <dbReference type="ARBA" id="ARBA00022722"/>
    </source>
</evidence>
<keyword evidence="3 7" id="KW-0479">Metal-binding</keyword>
<dbReference type="GO" id="GO:0004527">
    <property type="term" value="F:exonuclease activity"/>
    <property type="evidence" value="ECO:0007669"/>
    <property type="project" value="UniProtKB-KW"/>
</dbReference>
<dbReference type="PROSITE" id="PS01091">
    <property type="entry name" value="TATD_3"/>
    <property type="match status" value="1"/>
</dbReference>
<sequence>MTAGAPSSWLQTLRAARREGHYADSRGRYMPTRAWAPAPQPLDCALFSASPTRMQLIDIGANLTHDSFDPDRDAVLQRARDAGVTRMVITGASREHSPKALELARQHPGELFATAGVHPHHAIEYTAECDAEMRELLAHEQVVAVGECGLDYFRDFSPRPAQRRAFEMQLQNAVDTGKPLFLHQRDAHDDFMAMMKNFDGKLGAAVVHCFTGTREELFDYLDQDWHIGITGWLCDERRGLHLRELVKHIPAARLMIETDAPYLLPRTVKPAPSHRRNEPKYLAHIVEELARDRGEDAAVTAANTTATANAFFRLPPA</sequence>
<dbReference type="InterPro" id="IPR018228">
    <property type="entry name" value="DNase_TatD-rel_CS"/>
</dbReference>
<evidence type="ECO:0000256" key="5">
    <source>
        <dbReference type="ARBA" id="ARBA00022839"/>
    </source>
</evidence>
<proteinExistence type="predicted"/>
<dbReference type="CDD" id="cd01310">
    <property type="entry name" value="TatD_DNAse"/>
    <property type="match status" value="1"/>
</dbReference>
<evidence type="ECO:0000256" key="4">
    <source>
        <dbReference type="ARBA" id="ARBA00022801"/>
    </source>
</evidence>
<dbReference type="GO" id="GO:0046872">
    <property type="term" value="F:metal ion binding"/>
    <property type="evidence" value="ECO:0007669"/>
    <property type="project" value="UniProtKB-KW"/>
</dbReference>
<reference evidence="8 9" key="1">
    <citation type="journal article" date="2014" name="Genome Announc.">
        <title>Draft Genome Sequence of Lysobacter capsici AZ78, a Bacterium Antagonistic to Plant-Pathogenic Oomycetes.</title>
        <authorList>
            <person name="Puopolo G."/>
            <person name="Sonego P."/>
            <person name="Engelen K."/>
            <person name="Pertot I."/>
        </authorList>
    </citation>
    <scope>NUCLEOTIDE SEQUENCE [LARGE SCALE GENOMIC DNA]</scope>
    <source>
        <strain evidence="8 9">AZ78</strain>
    </source>
</reference>
<evidence type="ECO:0000313" key="8">
    <source>
        <dbReference type="EMBL" id="KWS05470.1"/>
    </source>
</evidence>
<dbReference type="PROSITE" id="PS01090">
    <property type="entry name" value="TATD_2"/>
    <property type="match status" value="1"/>
</dbReference>
<keyword evidence="9" id="KW-1185">Reference proteome</keyword>
<dbReference type="InterPro" id="IPR001130">
    <property type="entry name" value="TatD-like"/>
</dbReference>
<name>A0A108UAD0_9GAMM</name>
<protein>
    <submittedName>
        <fullName evidence="8">Deoxyribonuclease TatD</fullName>
    </submittedName>
</protein>
<dbReference type="InterPro" id="IPR032466">
    <property type="entry name" value="Metal_Hydrolase"/>
</dbReference>